<comment type="caution">
    <text evidence="2">The sequence shown here is derived from an EMBL/GenBank/DDBJ whole genome shotgun (WGS) entry which is preliminary data.</text>
</comment>
<feature type="region of interest" description="Disordered" evidence="1">
    <location>
        <begin position="202"/>
        <end position="233"/>
    </location>
</feature>
<dbReference type="Pfam" id="PF06693">
    <property type="entry name" value="DUF1190"/>
    <property type="match status" value="1"/>
</dbReference>
<dbReference type="AlphaFoldDB" id="A0A940S617"/>
<dbReference type="Proteomes" id="UP000677537">
    <property type="component" value="Unassembled WGS sequence"/>
</dbReference>
<dbReference type="InterPro" id="IPR009576">
    <property type="entry name" value="Biofilm_formation_YgiB"/>
</dbReference>
<evidence type="ECO:0000313" key="2">
    <source>
        <dbReference type="EMBL" id="MBP0493510.1"/>
    </source>
</evidence>
<keyword evidence="3" id="KW-1185">Reference proteome</keyword>
<feature type="region of interest" description="Disordered" evidence="1">
    <location>
        <begin position="136"/>
        <end position="160"/>
    </location>
</feature>
<gene>
    <name evidence="2" type="ORF">J5Y10_12050</name>
</gene>
<name>A0A940S617_9PROT</name>
<accession>A0A940S617</accession>
<protein>
    <submittedName>
        <fullName evidence="2">DUF1190 domain-containing protein</fullName>
    </submittedName>
</protein>
<organism evidence="2 3">
    <name type="scientific">Roseomonas indoligenes</name>
    <dbReference type="NCBI Taxonomy" id="2820811"/>
    <lineage>
        <taxon>Bacteria</taxon>
        <taxon>Pseudomonadati</taxon>
        <taxon>Pseudomonadota</taxon>
        <taxon>Alphaproteobacteria</taxon>
        <taxon>Acetobacterales</taxon>
        <taxon>Roseomonadaceae</taxon>
        <taxon>Roseomonas</taxon>
    </lineage>
</organism>
<proteinExistence type="predicted"/>
<sequence length="233" mass="22605">MRRSSQIVLTLVAGAGITAGAFAILGGDGEEEGVLTSEAACVERLGDDAASECSNVFRSAEAEHVRTAPHYASAQECQEATGGDCTSVGGSKSAGATAASVFIPAMAGVMIGRLLADGTRGAMPVYAGAAPPPGACPPGATQQPGCPPANQSSRGSSGGGGRAYWYSGTSYAGTSDAAGRGGFRAASATAEGGTMLARSANTASSASSYYGGRTASRSGGLGFSASAHSSSGS</sequence>
<dbReference type="RefSeq" id="WP_209373868.1">
    <property type="nucleotide sequence ID" value="NZ_JAGIZA010000006.1"/>
</dbReference>
<reference evidence="2" key="1">
    <citation type="submission" date="2021-03" db="EMBL/GenBank/DDBJ databases">
        <authorList>
            <person name="So Y."/>
        </authorList>
    </citation>
    <scope>NUCLEOTIDE SEQUENCE</scope>
    <source>
        <strain evidence="2">SG15</strain>
    </source>
</reference>
<dbReference type="EMBL" id="JAGIZA010000006">
    <property type="protein sequence ID" value="MBP0493510.1"/>
    <property type="molecule type" value="Genomic_DNA"/>
</dbReference>
<evidence type="ECO:0000256" key="1">
    <source>
        <dbReference type="SAM" id="MobiDB-lite"/>
    </source>
</evidence>
<evidence type="ECO:0000313" key="3">
    <source>
        <dbReference type="Proteomes" id="UP000677537"/>
    </source>
</evidence>